<dbReference type="STRING" id="1403537.Q428_07155"/>
<dbReference type="InterPro" id="IPR050678">
    <property type="entry name" value="DNA_Partitioning_ATPase"/>
</dbReference>
<gene>
    <name evidence="2" type="ORF">Q428_07155</name>
</gene>
<evidence type="ECO:0000259" key="1">
    <source>
        <dbReference type="Pfam" id="PF13614"/>
    </source>
</evidence>
<sequence>MGKIISVINLKGGVGKTTTTVTLAQFLAGEYGKKVLVIDLDPQTNATVMLIEQNKWKKANDDRNTIHQMFSDKLSGTKHFDLDKSIIKGVSNVGGGIKNLHLLPSSVDLIEIQDKLAYIVQTSTFTQNPITVLASYLNQQVIDSYDYILIDCPPNLGTMTLNGIYLSDYYLIPVIPDILSTWGIPQILDRITRCANDIKQINRGYDIKPLGIIITKYRSNNRMHRETTQDLISRGNRGEYPKVFNNIIKETSKVSEAAELSISVNNLKQKFGYQREVYEAFKGLTCEFIQRAK</sequence>
<evidence type="ECO:0000313" key="2">
    <source>
        <dbReference type="EMBL" id="EYE88631.1"/>
    </source>
</evidence>
<dbReference type="PANTHER" id="PTHR13696:SF52">
    <property type="entry name" value="PARA FAMILY PROTEIN CT_582"/>
    <property type="match status" value="1"/>
</dbReference>
<organism evidence="2 3">
    <name type="scientific">Fervidicella metallireducens AeB</name>
    <dbReference type="NCBI Taxonomy" id="1403537"/>
    <lineage>
        <taxon>Bacteria</taxon>
        <taxon>Bacillati</taxon>
        <taxon>Bacillota</taxon>
        <taxon>Clostridia</taxon>
        <taxon>Eubacteriales</taxon>
        <taxon>Clostridiaceae</taxon>
        <taxon>Fervidicella</taxon>
    </lineage>
</organism>
<dbReference type="PANTHER" id="PTHR13696">
    <property type="entry name" value="P-LOOP CONTAINING NUCLEOSIDE TRIPHOSPHATE HYDROLASE"/>
    <property type="match status" value="1"/>
</dbReference>
<dbReference type="OrthoDB" id="9815116at2"/>
<dbReference type="Proteomes" id="UP000019681">
    <property type="component" value="Unassembled WGS sequence"/>
</dbReference>
<dbReference type="Pfam" id="PF13614">
    <property type="entry name" value="AAA_31"/>
    <property type="match status" value="1"/>
</dbReference>
<evidence type="ECO:0000313" key="3">
    <source>
        <dbReference type="Proteomes" id="UP000019681"/>
    </source>
</evidence>
<dbReference type="InterPro" id="IPR025669">
    <property type="entry name" value="AAA_dom"/>
</dbReference>
<dbReference type="SUPFAM" id="SSF52540">
    <property type="entry name" value="P-loop containing nucleoside triphosphate hydrolases"/>
    <property type="match status" value="1"/>
</dbReference>
<dbReference type="AlphaFoldDB" id="A0A017RVL9"/>
<dbReference type="CDD" id="cd02042">
    <property type="entry name" value="ParAB_family"/>
    <property type="match status" value="1"/>
</dbReference>
<comment type="caution">
    <text evidence="2">The sequence shown here is derived from an EMBL/GenBank/DDBJ whole genome shotgun (WGS) entry which is preliminary data.</text>
</comment>
<reference evidence="2 3" key="1">
    <citation type="journal article" date="2014" name="Genome Announc.">
        <title>Draft Genome Sequence of Fervidicella metallireducens Strain AeBT, an Iron-Reducing Thermoanaerobe from the Great Artesian Basin.</title>
        <authorList>
            <person name="Patel B.K."/>
        </authorList>
    </citation>
    <scope>NUCLEOTIDE SEQUENCE [LARGE SCALE GENOMIC DNA]</scope>
    <source>
        <strain evidence="2 3">AeB</strain>
    </source>
</reference>
<name>A0A017RVL9_9CLOT</name>
<accession>A0A017RVL9</accession>
<dbReference type="Gene3D" id="3.40.50.300">
    <property type="entry name" value="P-loop containing nucleotide triphosphate hydrolases"/>
    <property type="match status" value="1"/>
</dbReference>
<dbReference type="EMBL" id="AZQP01000017">
    <property type="protein sequence ID" value="EYE88631.1"/>
    <property type="molecule type" value="Genomic_DNA"/>
</dbReference>
<dbReference type="InterPro" id="IPR027417">
    <property type="entry name" value="P-loop_NTPase"/>
</dbReference>
<protein>
    <submittedName>
        <fullName evidence="2">Regulatory protein</fullName>
    </submittedName>
</protein>
<feature type="domain" description="AAA" evidence="1">
    <location>
        <begin position="3"/>
        <end position="199"/>
    </location>
</feature>
<proteinExistence type="predicted"/>
<dbReference type="RefSeq" id="WP_035379435.1">
    <property type="nucleotide sequence ID" value="NZ_AZQP01000017.1"/>
</dbReference>
<keyword evidence="3" id="KW-1185">Reference proteome</keyword>